<protein>
    <recommendedName>
        <fullName evidence="2">histidine kinase</fullName>
        <ecNumber evidence="2">2.7.13.3</ecNumber>
    </recommendedName>
</protein>
<dbReference type="PANTHER" id="PTHR43047">
    <property type="entry name" value="TWO-COMPONENT HISTIDINE PROTEIN KINASE"/>
    <property type="match status" value="1"/>
</dbReference>
<dbReference type="SMART" id="SM00388">
    <property type="entry name" value="HisKA"/>
    <property type="match status" value="1"/>
</dbReference>
<dbReference type="RefSeq" id="WP_219354247.1">
    <property type="nucleotide sequence ID" value="NZ_CP080034.1"/>
</dbReference>
<feature type="transmembrane region" description="Helical" evidence="6">
    <location>
        <begin position="23"/>
        <end position="48"/>
    </location>
</feature>
<feature type="domain" description="Histidine kinase" evidence="7">
    <location>
        <begin position="222"/>
        <end position="442"/>
    </location>
</feature>
<evidence type="ECO:0000256" key="2">
    <source>
        <dbReference type="ARBA" id="ARBA00012438"/>
    </source>
</evidence>
<dbReference type="EMBL" id="CP080034">
    <property type="protein sequence ID" value="QYC11718.1"/>
    <property type="molecule type" value="Genomic_DNA"/>
</dbReference>
<evidence type="ECO:0000256" key="3">
    <source>
        <dbReference type="ARBA" id="ARBA00022679"/>
    </source>
</evidence>
<dbReference type="SMART" id="SM00387">
    <property type="entry name" value="HATPase_c"/>
    <property type="match status" value="1"/>
</dbReference>
<dbReference type="InterPro" id="IPR005467">
    <property type="entry name" value="His_kinase_dom"/>
</dbReference>
<keyword evidence="4" id="KW-0418">Kinase</keyword>
<accession>A0ABX8TLN5</accession>
<organism evidence="9 10">
    <name type="scientific">Brevundimonas nasdae</name>
    <dbReference type="NCBI Taxonomy" id="172043"/>
    <lineage>
        <taxon>Bacteria</taxon>
        <taxon>Pseudomonadati</taxon>
        <taxon>Pseudomonadota</taxon>
        <taxon>Alphaproteobacteria</taxon>
        <taxon>Caulobacterales</taxon>
        <taxon>Caulobacteraceae</taxon>
        <taxon>Brevundimonas</taxon>
    </lineage>
</organism>
<dbReference type="Proteomes" id="UP000824334">
    <property type="component" value="Chromosome"/>
</dbReference>
<reference evidence="9 10" key="1">
    <citation type="submission" date="2021-07" db="EMBL/GenBank/DDBJ databases">
        <title>Isolation and characterization of bacteria from a gold mining with a capacity of golden bioaccumulation.</title>
        <authorList>
            <person name="Yang X.J."/>
        </authorList>
    </citation>
    <scope>NUCLEOTIDE SEQUENCE [LARGE SCALE GENOMIC DNA]</scope>
    <source>
        <strain evidence="9 10">Au29</strain>
    </source>
</reference>
<evidence type="ECO:0000259" key="8">
    <source>
        <dbReference type="PROSITE" id="PS50110"/>
    </source>
</evidence>
<dbReference type="GeneID" id="94375026"/>
<dbReference type="CDD" id="cd00082">
    <property type="entry name" value="HisKA"/>
    <property type="match status" value="1"/>
</dbReference>
<evidence type="ECO:0000256" key="4">
    <source>
        <dbReference type="ARBA" id="ARBA00022777"/>
    </source>
</evidence>
<keyword evidence="6" id="KW-0812">Transmembrane</keyword>
<evidence type="ECO:0000259" key="7">
    <source>
        <dbReference type="PROSITE" id="PS50109"/>
    </source>
</evidence>
<dbReference type="CDD" id="cd17546">
    <property type="entry name" value="REC_hyHK_CKI1_RcsC-like"/>
    <property type="match status" value="1"/>
</dbReference>
<evidence type="ECO:0000256" key="5">
    <source>
        <dbReference type="PROSITE-ProRule" id="PRU00169"/>
    </source>
</evidence>
<keyword evidence="3" id="KW-0808">Transferase</keyword>
<name>A0ABX8TLN5_9CAUL</name>
<keyword evidence="6" id="KW-1133">Transmembrane helix</keyword>
<dbReference type="PANTHER" id="PTHR43047:SF64">
    <property type="entry name" value="HISTIDINE KINASE CONTAINING CHEY-HOMOLOGOUS RECEIVER DOMAIN AND PAS DOMAIN-RELATED"/>
    <property type="match status" value="1"/>
</dbReference>
<dbReference type="Pfam" id="PF00072">
    <property type="entry name" value="Response_reg"/>
    <property type="match status" value="1"/>
</dbReference>
<dbReference type="InterPro" id="IPR001789">
    <property type="entry name" value="Sig_transdc_resp-reg_receiver"/>
</dbReference>
<keyword evidence="5" id="KW-0597">Phosphoprotein</keyword>
<proteinExistence type="predicted"/>
<keyword evidence="6" id="KW-0472">Membrane</keyword>
<comment type="catalytic activity">
    <reaction evidence="1">
        <text>ATP + protein L-histidine = ADP + protein N-phospho-L-histidine.</text>
        <dbReference type="EC" id="2.7.13.3"/>
    </reaction>
</comment>
<feature type="domain" description="Response regulatory" evidence="8">
    <location>
        <begin position="473"/>
        <end position="592"/>
    </location>
</feature>
<dbReference type="Pfam" id="PF02518">
    <property type="entry name" value="HATPase_c"/>
    <property type="match status" value="1"/>
</dbReference>
<sequence>MIDSTEYVRAYAERYRDLFPVRLASVAAVIFLTVWLSGWVWGIGFFAVQGPLYVMLWRVTRRSLAQPDAPGGGLRLKRWTEAITLALAVHNSLFVLAAWRLLPDLHIHLILLISGVLMVGALQAHASRLSFAAAVVPPMAAIFWITFIEPGVSPTLQMPVLMLTLGVVSAAWRQWRTDRETVRLMLEMSEQSQQLQAALSQSEIDRAAAERANQAKSRFLAMISHEVRTPLNVVLGLAEVLKRRRLPSAEAGMIDDMADAGGMLLRLLNGALDISKIESGQSEVQMAPADLAQTLTAIVRVWGARVEELNLSLELELLGRPEDFVVQTDVAKVEQVIINFLSNALKLTPNGVIRIVAQAQPASDGAVALSFEVHDQGPGVPQDQRERIFQPFEQLEAGRAVGGAGLGLAICRASVLALGGDLGVRAAQPHGAVFWFGFTAERTTVHAVPLPVEIDLPPAPHRTASPPADDRPSILIAEDHPANRKLLALLLEPFDINLVFVENGKEALDALSDASFDLVLMDAMMPVMDGITALTAIRATEAAAGRPRALVHMLTANVFEDDVARYMQAGADGVLRKPIEIDDLHRVVQQSFRQPLAA</sequence>
<dbReference type="InterPro" id="IPR003594">
    <property type="entry name" value="HATPase_dom"/>
</dbReference>
<evidence type="ECO:0000256" key="1">
    <source>
        <dbReference type="ARBA" id="ARBA00000085"/>
    </source>
</evidence>
<feature type="modified residue" description="4-aspartylphosphate" evidence="5">
    <location>
        <position position="522"/>
    </location>
</feature>
<feature type="transmembrane region" description="Helical" evidence="6">
    <location>
        <begin position="129"/>
        <end position="148"/>
    </location>
</feature>
<evidence type="ECO:0000313" key="10">
    <source>
        <dbReference type="Proteomes" id="UP000824334"/>
    </source>
</evidence>
<evidence type="ECO:0000256" key="6">
    <source>
        <dbReference type="SAM" id="Phobius"/>
    </source>
</evidence>
<dbReference type="SMART" id="SM00448">
    <property type="entry name" value="REC"/>
    <property type="match status" value="1"/>
</dbReference>
<gene>
    <name evidence="9" type="ORF">KWG56_07105</name>
</gene>
<feature type="transmembrane region" description="Helical" evidence="6">
    <location>
        <begin position="105"/>
        <end position="122"/>
    </location>
</feature>
<keyword evidence="10" id="KW-1185">Reference proteome</keyword>
<dbReference type="PROSITE" id="PS50110">
    <property type="entry name" value="RESPONSE_REGULATORY"/>
    <property type="match status" value="1"/>
</dbReference>
<dbReference type="PROSITE" id="PS50109">
    <property type="entry name" value="HIS_KIN"/>
    <property type="match status" value="1"/>
</dbReference>
<dbReference type="EC" id="2.7.13.3" evidence="2"/>
<evidence type="ECO:0000313" key="9">
    <source>
        <dbReference type="EMBL" id="QYC11718.1"/>
    </source>
</evidence>
<dbReference type="InterPro" id="IPR003661">
    <property type="entry name" value="HisK_dim/P_dom"/>
</dbReference>
<dbReference type="Pfam" id="PF00512">
    <property type="entry name" value="HisKA"/>
    <property type="match status" value="1"/>
</dbReference>